<sequence>MIADQNKKYDAIVVGSGITGGWAAKELTEKGLKVLVLERGRDIQHGLDYVGEHTPPWKVPFGDKADRSSDQSEYPVQSKCYAFDATTKHFFNNDHKNPYQYPEDKPFSWIRADGVGGRSLIWGRQSYRFSAQDFEANAEDGHGADWPIRYDDLKDWYSYVELFAGISGQAEGLDELPDSEFQKPMPMYALEKTIKARLKENMPELTMTMGRTAILTEHLNGRAACHYCGPCPRGCSTGSYFSSQSSTLPAARATGNMTLRPNSVVERLEYDPKSNRVSGVRVIDAETREVITFQARVVFLCASTLGSTQILLNSQSAYFPDGLGNSSGTLGHYLMDHIKIQHVGIFADRLDHYYEGFRPTGTYIPRYKNLPGAKGESYLRGFGIQADAVRPDWRFQFNQKGFGAGLKDSLRKPSPYWVWNLGIFGETLPDHRNKVTLHESKVDRFGIPQLHIDMAYGDNEHRMARDIEQSAVDIFRAAGAVYMMTNTELSVPGHTIHEMGTARMGKDPNTSVLNGWNQSHDVPNLFVTDGACMASSSCVNPSLTYMALTARACDYAVKQIKAGVI</sequence>
<dbReference type="PANTHER" id="PTHR42784:SF1">
    <property type="entry name" value="PYRANOSE 2-OXIDASE"/>
    <property type="match status" value="1"/>
</dbReference>
<dbReference type="GO" id="GO:0050660">
    <property type="term" value="F:flavin adenine dinucleotide binding"/>
    <property type="evidence" value="ECO:0007669"/>
    <property type="project" value="InterPro"/>
</dbReference>
<name>A0A1X7AIJ0_9GAMM</name>
<dbReference type="GO" id="GO:0016614">
    <property type="term" value="F:oxidoreductase activity, acting on CH-OH group of donors"/>
    <property type="evidence" value="ECO:0007669"/>
    <property type="project" value="InterPro"/>
</dbReference>
<dbReference type="InterPro" id="IPR000172">
    <property type="entry name" value="GMC_OxRdtase_N"/>
</dbReference>
<accession>A0A1X7AIJ0</accession>
<feature type="domain" description="Glucose-methanol-choline oxidoreductase C-terminal" evidence="7">
    <location>
        <begin position="429"/>
        <end position="548"/>
    </location>
</feature>
<organism evidence="8 9">
    <name type="scientific">Parendozoicomonas haliclonae</name>
    <dbReference type="NCBI Taxonomy" id="1960125"/>
    <lineage>
        <taxon>Bacteria</taxon>
        <taxon>Pseudomonadati</taxon>
        <taxon>Pseudomonadota</taxon>
        <taxon>Gammaproteobacteria</taxon>
        <taxon>Oceanospirillales</taxon>
        <taxon>Endozoicomonadaceae</taxon>
        <taxon>Parendozoicomonas</taxon>
    </lineage>
</organism>
<dbReference type="Proteomes" id="UP000196573">
    <property type="component" value="Unassembled WGS sequence"/>
</dbReference>
<evidence type="ECO:0000259" key="7">
    <source>
        <dbReference type="Pfam" id="PF05199"/>
    </source>
</evidence>
<dbReference type="PANTHER" id="PTHR42784">
    <property type="entry name" value="PYRANOSE 2-OXIDASE"/>
    <property type="match status" value="1"/>
</dbReference>
<evidence type="ECO:0000256" key="3">
    <source>
        <dbReference type="ARBA" id="ARBA00022630"/>
    </source>
</evidence>
<dbReference type="InterPro" id="IPR036188">
    <property type="entry name" value="FAD/NAD-bd_sf"/>
</dbReference>
<dbReference type="SUPFAM" id="SSF51905">
    <property type="entry name" value="FAD/NAD(P)-binding domain"/>
    <property type="match status" value="1"/>
</dbReference>
<keyword evidence="4" id="KW-0274">FAD</keyword>
<dbReference type="Pfam" id="PF05199">
    <property type="entry name" value="GMC_oxred_C"/>
    <property type="match status" value="1"/>
</dbReference>
<dbReference type="RefSeq" id="WP_087107433.1">
    <property type="nucleotide sequence ID" value="NZ_CBCSCN010000001.1"/>
</dbReference>
<dbReference type="SUPFAM" id="SSF54373">
    <property type="entry name" value="FAD-linked reductases, C-terminal domain"/>
    <property type="match status" value="1"/>
</dbReference>
<gene>
    <name evidence="8" type="primary">fdhL</name>
    <name evidence="8" type="ORF">EHSB41UT_00956</name>
</gene>
<evidence type="ECO:0000256" key="1">
    <source>
        <dbReference type="ARBA" id="ARBA00001974"/>
    </source>
</evidence>
<dbReference type="OrthoDB" id="9787779at2"/>
<dbReference type="EMBL" id="FWPT01000002">
    <property type="protein sequence ID" value="SMA38993.1"/>
    <property type="molecule type" value="Genomic_DNA"/>
</dbReference>
<dbReference type="Gene3D" id="3.50.50.60">
    <property type="entry name" value="FAD/NAD(P)-binding domain"/>
    <property type="match status" value="2"/>
</dbReference>
<feature type="domain" description="Glucose-methanol-choline oxidoreductase N-terminal" evidence="6">
    <location>
        <begin position="10"/>
        <end position="338"/>
    </location>
</feature>
<comment type="similarity">
    <text evidence="2">Belongs to the GMC oxidoreductase family.</text>
</comment>
<keyword evidence="9" id="KW-1185">Reference proteome</keyword>
<reference evidence="8 9" key="1">
    <citation type="submission" date="2017-03" db="EMBL/GenBank/DDBJ databases">
        <authorList>
            <person name="Afonso C.L."/>
            <person name="Miller P.J."/>
            <person name="Scott M.A."/>
            <person name="Spackman E."/>
            <person name="Goraichik I."/>
            <person name="Dimitrov K.M."/>
            <person name="Suarez D.L."/>
            <person name="Swayne D.E."/>
        </authorList>
    </citation>
    <scope>NUCLEOTIDE SEQUENCE [LARGE SCALE GENOMIC DNA]</scope>
    <source>
        <strain evidence="8">SB41UT1</strain>
    </source>
</reference>
<dbReference type="AlphaFoldDB" id="A0A1X7AIJ0"/>
<comment type="cofactor">
    <cofactor evidence="1">
        <name>FAD</name>
        <dbReference type="ChEBI" id="CHEBI:57692"/>
    </cofactor>
</comment>
<evidence type="ECO:0000259" key="6">
    <source>
        <dbReference type="Pfam" id="PF00732"/>
    </source>
</evidence>
<keyword evidence="3" id="KW-0285">Flavoprotein</keyword>
<dbReference type="InterPro" id="IPR051473">
    <property type="entry name" value="P2Ox-like"/>
</dbReference>
<dbReference type="InterPro" id="IPR007867">
    <property type="entry name" value="GMC_OxRtase_C"/>
</dbReference>
<evidence type="ECO:0000313" key="9">
    <source>
        <dbReference type="Proteomes" id="UP000196573"/>
    </source>
</evidence>
<protein>
    <submittedName>
        <fullName evidence="8">Fructose dehydrogenase large subunit</fullName>
        <ecNumber evidence="8">1.1.99.11</ecNumber>
    </submittedName>
</protein>
<evidence type="ECO:0000313" key="8">
    <source>
        <dbReference type="EMBL" id="SMA38993.1"/>
    </source>
</evidence>
<evidence type="ECO:0000256" key="5">
    <source>
        <dbReference type="ARBA" id="ARBA00023002"/>
    </source>
</evidence>
<dbReference type="EC" id="1.1.99.11" evidence="8"/>
<evidence type="ECO:0000256" key="4">
    <source>
        <dbReference type="ARBA" id="ARBA00022827"/>
    </source>
</evidence>
<dbReference type="Pfam" id="PF00732">
    <property type="entry name" value="GMC_oxred_N"/>
    <property type="match status" value="1"/>
</dbReference>
<proteinExistence type="inferred from homology"/>
<evidence type="ECO:0000256" key="2">
    <source>
        <dbReference type="ARBA" id="ARBA00010790"/>
    </source>
</evidence>
<keyword evidence="5 8" id="KW-0560">Oxidoreductase</keyword>